<proteinExistence type="predicted"/>
<sequence length="178" mass="19767">MKLRDSGGLPCPKCGSPLKPCKCERGDDRISRFGSTLKVRPKTKLKTRSLKERKKDKPLEYGQVFEEVRRERCFGLAELPGHRCGIGVAGSTAHHIGKDDLDGLLPTCGSGHDDLHERVWKVAEALRTAGKPPLHTLAEGYVRRSLARWKKRGELNPEVETAAIARGLMTQEKEGNEC</sequence>
<protein>
    <submittedName>
        <fullName evidence="1">Uncharacterized protein</fullName>
    </submittedName>
</protein>
<gene>
    <name evidence="1" type="ORF">S01H1_44359</name>
</gene>
<evidence type="ECO:0000313" key="1">
    <source>
        <dbReference type="EMBL" id="GAG06762.1"/>
    </source>
</evidence>
<reference evidence="1" key="1">
    <citation type="journal article" date="2014" name="Front. Microbiol.">
        <title>High frequency of phylogenetically diverse reductive dehalogenase-homologous genes in deep subseafloor sedimentary metagenomes.</title>
        <authorList>
            <person name="Kawai M."/>
            <person name="Futagami T."/>
            <person name="Toyoda A."/>
            <person name="Takaki Y."/>
            <person name="Nishi S."/>
            <person name="Hori S."/>
            <person name="Arai W."/>
            <person name="Tsubouchi T."/>
            <person name="Morono Y."/>
            <person name="Uchiyama I."/>
            <person name="Ito T."/>
            <person name="Fujiyama A."/>
            <person name="Inagaki F."/>
            <person name="Takami H."/>
        </authorList>
    </citation>
    <scope>NUCLEOTIDE SEQUENCE</scope>
    <source>
        <strain evidence="1">Expedition CK06-06</strain>
    </source>
</reference>
<comment type="caution">
    <text evidence="1">The sequence shown here is derived from an EMBL/GenBank/DDBJ whole genome shotgun (WGS) entry which is preliminary data.</text>
</comment>
<dbReference type="AlphaFoldDB" id="X0V5U1"/>
<dbReference type="EMBL" id="BARS01028296">
    <property type="protein sequence ID" value="GAG06762.1"/>
    <property type="molecule type" value="Genomic_DNA"/>
</dbReference>
<accession>X0V5U1</accession>
<organism evidence="1">
    <name type="scientific">marine sediment metagenome</name>
    <dbReference type="NCBI Taxonomy" id="412755"/>
    <lineage>
        <taxon>unclassified sequences</taxon>
        <taxon>metagenomes</taxon>
        <taxon>ecological metagenomes</taxon>
    </lineage>
</organism>
<name>X0V5U1_9ZZZZ</name>